<evidence type="ECO:0000313" key="3">
    <source>
        <dbReference type="EMBL" id="RJT46350.1"/>
    </source>
</evidence>
<sequence>MPAIQLYSTPLSGHCHRVTLLLNMLSLPFETRDGGKDVRQTAAFAQLNPLQQVPVLTDGEHVLTDSNAILVYLVKRYAPDSHWLPEDPLPAAEVQKWLSRAAGEVRYGPASARMVKQFSAPEVYESALKVAAKFLPQLEEHLENREFLATDRATIADLACYSYVATAPEGGVSLTGYPAIQRWLARIEGLPGFTPLPALPLPEIVG</sequence>
<keyword evidence="3" id="KW-0808">Transferase</keyword>
<dbReference type="AlphaFoldDB" id="A0A419ND08"/>
<dbReference type="Pfam" id="PF13417">
    <property type="entry name" value="GST_N_3"/>
    <property type="match status" value="1"/>
</dbReference>
<keyword evidence="4" id="KW-1185">Reference proteome</keyword>
<dbReference type="SFLD" id="SFLDG01151">
    <property type="entry name" value="Main.2:_Nu-like"/>
    <property type="match status" value="1"/>
</dbReference>
<dbReference type="PROSITE" id="PS50405">
    <property type="entry name" value="GST_CTER"/>
    <property type="match status" value="1"/>
</dbReference>
<dbReference type="EMBL" id="RAHH01000004">
    <property type="protein sequence ID" value="RJT46350.1"/>
    <property type="molecule type" value="Genomic_DNA"/>
</dbReference>
<dbReference type="RefSeq" id="WP_120131503.1">
    <property type="nucleotide sequence ID" value="NZ_RAHH01000004.1"/>
</dbReference>
<dbReference type="PROSITE" id="PS50404">
    <property type="entry name" value="GST_NTER"/>
    <property type="match status" value="1"/>
</dbReference>
<dbReference type="InterPro" id="IPR036282">
    <property type="entry name" value="Glutathione-S-Trfase_C_sf"/>
</dbReference>
<dbReference type="CDD" id="cd03206">
    <property type="entry name" value="GST_C_7"/>
    <property type="match status" value="1"/>
</dbReference>
<proteinExistence type="predicted"/>
<evidence type="ECO:0000259" key="1">
    <source>
        <dbReference type="PROSITE" id="PS50404"/>
    </source>
</evidence>
<dbReference type="Gene3D" id="3.40.30.10">
    <property type="entry name" value="Glutaredoxin"/>
    <property type="match status" value="1"/>
</dbReference>
<reference evidence="3 4" key="1">
    <citation type="submission" date="2018-09" db="EMBL/GenBank/DDBJ databases">
        <authorList>
            <person name="Le Fleche-Mateos A."/>
        </authorList>
    </citation>
    <scope>NUCLEOTIDE SEQUENCE [LARGE SCALE GENOMIC DNA]</scope>
    <source>
        <strain evidence="3 4">DSM 27399</strain>
    </source>
</reference>
<feature type="domain" description="GST N-terminal" evidence="1">
    <location>
        <begin position="2"/>
        <end position="81"/>
    </location>
</feature>
<dbReference type="InterPro" id="IPR004045">
    <property type="entry name" value="Glutathione_S-Trfase_N"/>
</dbReference>
<name>A0A419ND08_9GAMM</name>
<dbReference type="SFLD" id="SFLDS00019">
    <property type="entry name" value="Glutathione_Transferase_(cytos"/>
    <property type="match status" value="1"/>
</dbReference>
<dbReference type="InterPro" id="IPR040079">
    <property type="entry name" value="Glutathione_S-Trfase"/>
</dbReference>
<dbReference type="InterPro" id="IPR036249">
    <property type="entry name" value="Thioredoxin-like_sf"/>
</dbReference>
<evidence type="ECO:0000259" key="2">
    <source>
        <dbReference type="PROSITE" id="PS50405"/>
    </source>
</evidence>
<dbReference type="SUPFAM" id="SSF47616">
    <property type="entry name" value="GST C-terminal domain-like"/>
    <property type="match status" value="1"/>
</dbReference>
<dbReference type="InterPro" id="IPR010987">
    <property type="entry name" value="Glutathione-S-Trfase_C-like"/>
</dbReference>
<dbReference type="GO" id="GO:0016740">
    <property type="term" value="F:transferase activity"/>
    <property type="evidence" value="ECO:0007669"/>
    <property type="project" value="UniProtKB-KW"/>
</dbReference>
<comment type="caution">
    <text evidence="3">The sequence shown here is derived from an EMBL/GenBank/DDBJ whole genome shotgun (WGS) entry which is preliminary data.</text>
</comment>
<dbReference type="Proteomes" id="UP000284908">
    <property type="component" value="Unassembled WGS sequence"/>
</dbReference>
<gene>
    <name evidence="3" type="ORF">D6C13_03775</name>
</gene>
<dbReference type="OrthoDB" id="9797500at2"/>
<protein>
    <submittedName>
        <fullName evidence="3">Glutathione S-transferase</fullName>
    </submittedName>
</protein>
<accession>A0A419ND08</accession>
<dbReference type="SUPFAM" id="SSF52833">
    <property type="entry name" value="Thioredoxin-like"/>
    <property type="match status" value="1"/>
</dbReference>
<dbReference type="SFLD" id="SFLDG00358">
    <property type="entry name" value="Main_(cytGST)"/>
    <property type="match status" value="1"/>
</dbReference>
<organism evidence="3 4">
    <name type="scientific">Rahnella woolbedingensis</name>
    <dbReference type="NCBI Taxonomy" id="1510574"/>
    <lineage>
        <taxon>Bacteria</taxon>
        <taxon>Pseudomonadati</taxon>
        <taxon>Pseudomonadota</taxon>
        <taxon>Gammaproteobacteria</taxon>
        <taxon>Enterobacterales</taxon>
        <taxon>Yersiniaceae</taxon>
        <taxon>Rahnella</taxon>
    </lineage>
</organism>
<dbReference type="PANTHER" id="PTHR44051">
    <property type="entry name" value="GLUTATHIONE S-TRANSFERASE-RELATED"/>
    <property type="match status" value="1"/>
</dbReference>
<evidence type="ECO:0000313" key="4">
    <source>
        <dbReference type="Proteomes" id="UP000284908"/>
    </source>
</evidence>
<feature type="domain" description="GST C-terminal" evidence="2">
    <location>
        <begin position="87"/>
        <end position="204"/>
    </location>
</feature>
<dbReference type="Gene3D" id="1.20.1050.10">
    <property type="match status" value="1"/>
</dbReference>
<dbReference type="PANTHER" id="PTHR44051:SF2">
    <property type="entry name" value="HYPOTHETICAL GLUTATHIONE S-TRANSFERASE LIKE PROTEIN"/>
    <property type="match status" value="1"/>
</dbReference>
<dbReference type="Pfam" id="PF00043">
    <property type="entry name" value="GST_C"/>
    <property type="match status" value="1"/>
</dbReference>
<dbReference type="InterPro" id="IPR004046">
    <property type="entry name" value="GST_C"/>
</dbReference>